<comment type="similarity">
    <text evidence="1">Belongs to the universal ribosomal protein uS10 family.</text>
</comment>
<keyword evidence="2 6" id="KW-0689">Ribosomal protein</keyword>
<dbReference type="Gene3D" id="3.30.70.600">
    <property type="entry name" value="Ribosomal protein S10 domain"/>
    <property type="match status" value="1"/>
</dbReference>
<dbReference type="NCBIfam" id="TIGR01049">
    <property type="entry name" value="rpsJ_bact"/>
    <property type="match status" value="1"/>
</dbReference>
<dbReference type="HAMAP" id="MF_00508">
    <property type="entry name" value="Ribosomal_uS10"/>
    <property type="match status" value="1"/>
</dbReference>
<accession>A0A1C9CG93</accession>
<dbReference type="InterPro" id="IPR027486">
    <property type="entry name" value="Ribosomal_uS10_dom"/>
</dbReference>
<dbReference type="EMBL" id="KX284724">
    <property type="protein sequence ID" value="AOM67406.1"/>
    <property type="molecule type" value="Genomic_DNA"/>
</dbReference>
<dbReference type="NCBIfam" id="NF001861">
    <property type="entry name" value="PRK00596.1"/>
    <property type="match status" value="1"/>
</dbReference>
<dbReference type="GO" id="GO:0005840">
    <property type="term" value="C:ribosome"/>
    <property type="evidence" value="ECO:0007669"/>
    <property type="project" value="UniProtKB-KW"/>
</dbReference>
<dbReference type="Pfam" id="PF00338">
    <property type="entry name" value="Ribosomal_S10"/>
    <property type="match status" value="1"/>
</dbReference>
<reference evidence="6" key="1">
    <citation type="journal article" date="2016" name="BMC Biol.">
        <title>Parallel evolution of highly conserved plastid genome architecture in red seaweeds and seed plants.</title>
        <authorList>
            <person name="Lee J."/>
            <person name="Cho C.H."/>
            <person name="Park S.I."/>
            <person name="Choi J.W."/>
            <person name="Song H.S."/>
            <person name="West J.A."/>
            <person name="Bhattacharya D."/>
            <person name="Yoon H.S."/>
        </authorList>
    </citation>
    <scope>NUCLEOTIDE SEQUENCE</scope>
</reference>
<dbReference type="PRINTS" id="PR00971">
    <property type="entry name" value="RIBOSOMALS10"/>
</dbReference>
<geneLocation type="plastid" evidence="6"/>
<evidence type="ECO:0000259" key="5">
    <source>
        <dbReference type="SMART" id="SM01403"/>
    </source>
</evidence>
<sequence length="104" mass="11976">MSSQQKKIRIKLKSYNHHLLNTSCQKIVDTASITQSTVIGPIPLPTRRKIYCVLRSPHVDKDSREHFEIRSHYRILDILEPSLETIDALIKLSLPFGVDIEVKL</sequence>
<dbReference type="GO" id="GO:0003735">
    <property type="term" value="F:structural constituent of ribosome"/>
    <property type="evidence" value="ECO:0007669"/>
    <property type="project" value="InterPro"/>
</dbReference>
<evidence type="ECO:0000256" key="4">
    <source>
        <dbReference type="ARBA" id="ARBA00076889"/>
    </source>
</evidence>
<dbReference type="RefSeq" id="YP_009294164.1">
    <property type="nucleotide sequence ID" value="NC_031146.1"/>
</dbReference>
<evidence type="ECO:0000256" key="1">
    <source>
        <dbReference type="ARBA" id="ARBA00007102"/>
    </source>
</evidence>
<dbReference type="InterPro" id="IPR001848">
    <property type="entry name" value="Ribosomal_uS10"/>
</dbReference>
<evidence type="ECO:0000313" key="6">
    <source>
        <dbReference type="EMBL" id="AOM67406.1"/>
    </source>
</evidence>
<feature type="domain" description="Small ribosomal subunit protein uS10" evidence="5">
    <location>
        <begin position="9"/>
        <end position="103"/>
    </location>
</feature>
<dbReference type="FunFam" id="3.30.70.600:FF:000003">
    <property type="entry name" value="30S ribosomal protein S10"/>
    <property type="match status" value="1"/>
</dbReference>
<dbReference type="InterPro" id="IPR036838">
    <property type="entry name" value="Ribosomal_uS10_dom_sf"/>
</dbReference>
<evidence type="ECO:0000256" key="2">
    <source>
        <dbReference type="ARBA" id="ARBA00022980"/>
    </source>
</evidence>
<dbReference type="SUPFAM" id="SSF54999">
    <property type="entry name" value="Ribosomal protein S10"/>
    <property type="match status" value="1"/>
</dbReference>
<gene>
    <name evidence="6" type="primary">rps10</name>
    <name evidence="6" type="ORF">Hrub_162</name>
</gene>
<name>A0A1C9CG93_9FLOR</name>
<dbReference type="PANTHER" id="PTHR11700">
    <property type="entry name" value="30S RIBOSOMAL PROTEIN S10 FAMILY MEMBER"/>
    <property type="match status" value="1"/>
</dbReference>
<keyword evidence="3" id="KW-0687">Ribonucleoprotein</keyword>
<organism evidence="6">
    <name type="scientific">Hildenbrandia rubra</name>
    <dbReference type="NCBI Taxonomy" id="31481"/>
    <lineage>
        <taxon>Eukaryota</taxon>
        <taxon>Rhodophyta</taxon>
        <taxon>Florideophyceae</taxon>
        <taxon>Hildenbrandiophycidae</taxon>
        <taxon>Hildenbrandiales</taxon>
        <taxon>Hildenbrandiaceae</taxon>
        <taxon>Hildenbrandia</taxon>
    </lineage>
</organism>
<dbReference type="GO" id="GO:1990904">
    <property type="term" value="C:ribonucleoprotein complex"/>
    <property type="evidence" value="ECO:0007669"/>
    <property type="project" value="UniProtKB-KW"/>
</dbReference>
<dbReference type="AlphaFoldDB" id="A0A1C9CG93"/>
<protein>
    <recommendedName>
        <fullName evidence="4">30S ribosomal protein S10, chloroplastic</fullName>
    </recommendedName>
</protein>
<dbReference type="GeneID" id="29070071"/>
<dbReference type="SMART" id="SM01403">
    <property type="entry name" value="Ribosomal_S10"/>
    <property type="match status" value="1"/>
</dbReference>
<dbReference type="GO" id="GO:0006412">
    <property type="term" value="P:translation"/>
    <property type="evidence" value="ECO:0007669"/>
    <property type="project" value="InterPro"/>
</dbReference>
<evidence type="ECO:0000256" key="3">
    <source>
        <dbReference type="ARBA" id="ARBA00023274"/>
    </source>
</evidence>
<proteinExistence type="inferred from homology"/>
<keyword evidence="6" id="KW-0934">Plastid</keyword>